<dbReference type="PANTHER" id="PTHR30590:SF2">
    <property type="entry name" value="INNER MEMBRANE PROTEIN"/>
    <property type="match status" value="1"/>
</dbReference>
<keyword evidence="1" id="KW-0812">Transmembrane</keyword>
<gene>
    <name evidence="3" type="ORF">CLV92_1033</name>
</gene>
<feature type="transmembrane region" description="Helical" evidence="1">
    <location>
        <begin position="282"/>
        <end position="303"/>
    </location>
</feature>
<name>A0A2S6IT97_9ACTN</name>
<keyword evidence="4" id="KW-1185">Reference proteome</keyword>
<dbReference type="PANTHER" id="PTHR30590">
    <property type="entry name" value="INNER MEMBRANE PROTEIN"/>
    <property type="match status" value="1"/>
</dbReference>
<keyword evidence="1" id="KW-1133">Transmembrane helix</keyword>
<dbReference type="AlphaFoldDB" id="A0A2S6IT97"/>
<dbReference type="Proteomes" id="UP000239485">
    <property type="component" value="Unassembled WGS sequence"/>
</dbReference>
<evidence type="ECO:0000313" key="4">
    <source>
        <dbReference type="Proteomes" id="UP000239485"/>
    </source>
</evidence>
<evidence type="ECO:0000313" key="3">
    <source>
        <dbReference type="EMBL" id="PPK97473.1"/>
    </source>
</evidence>
<feature type="transmembrane region" description="Helical" evidence="1">
    <location>
        <begin position="241"/>
        <end position="262"/>
    </location>
</feature>
<comment type="caution">
    <text evidence="3">The sequence shown here is derived from an EMBL/GenBank/DDBJ whole genome shotgun (WGS) entry which is preliminary data.</text>
</comment>
<accession>A0A2S6IT97</accession>
<dbReference type="EMBL" id="PTJD01000003">
    <property type="protein sequence ID" value="PPK97473.1"/>
    <property type="molecule type" value="Genomic_DNA"/>
</dbReference>
<feature type="transmembrane region" description="Helical" evidence="1">
    <location>
        <begin position="207"/>
        <end position="229"/>
    </location>
</feature>
<feature type="transmembrane region" description="Helical" evidence="1">
    <location>
        <begin position="349"/>
        <end position="370"/>
    </location>
</feature>
<feature type="domain" description="DUF418" evidence="2">
    <location>
        <begin position="225"/>
        <end position="388"/>
    </location>
</feature>
<keyword evidence="1" id="KW-0472">Membrane</keyword>
<protein>
    <submittedName>
        <fullName evidence="3">Putative membrane protein YeiB</fullName>
    </submittedName>
</protein>
<dbReference type="InterPro" id="IPR052529">
    <property type="entry name" value="Bact_Transport_Assoc"/>
</dbReference>
<dbReference type="Pfam" id="PF04235">
    <property type="entry name" value="DUF418"/>
    <property type="match status" value="1"/>
</dbReference>
<proteinExistence type="predicted"/>
<feature type="transmembrane region" description="Helical" evidence="1">
    <location>
        <begin position="156"/>
        <end position="175"/>
    </location>
</feature>
<feature type="transmembrane region" description="Helical" evidence="1">
    <location>
        <begin position="324"/>
        <end position="343"/>
    </location>
</feature>
<evidence type="ECO:0000259" key="2">
    <source>
        <dbReference type="Pfam" id="PF04235"/>
    </source>
</evidence>
<feature type="transmembrane region" description="Helical" evidence="1">
    <location>
        <begin position="132"/>
        <end position="149"/>
    </location>
</feature>
<organism evidence="3 4">
    <name type="scientific">Kineococcus xinjiangensis</name>
    <dbReference type="NCBI Taxonomy" id="512762"/>
    <lineage>
        <taxon>Bacteria</taxon>
        <taxon>Bacillati</taxon>
        <taxon>Actinomycetota</taxon>
        <taxon>Actinomycetes</taxon>
        <taxon>Kineosporiales</taxon>
        <taxon>Kineosporiaceae</taxon>
        <taxon>Kineococcus</taxon>
    </lineage>
</organism>
<evidence type="ECO:0000256" key="1">
    <source>
        <dbReference type="SAM" id="Phobius"/>
    </source>
</evidence>
<sequence>MPAAPVPAARAVPLSQRSLAPDVARGAMLLLIALANAHIYLVGRAVTPTAYPVAEAGSALDRWVAFAQTLLVDGRAYPMFSLLFGYGLVQLARRRQQAGGDPASVRGLVRRRGGWMILIGALHGILLWSGDIIGAYGLVAVLFAGVLVGHRRGRAVLVVVGVLLLAGFAFLRGLFHLETTAMMPSLGQESAGWAALLRLVEWTSGTLLTPLLITAAVALGAWAASRGLLDEPARHLPLLRWVAVAGLALAVVGGLPLALVSAGTWQAEAGWQLGLAMTAHSVSGYAGAFGYAAVFGLLAARAAGSPGPVLRGLAVGGQWSMSSYLAQSVVFCAVLAAWGGGLGTWVGTAAASGIALLTWAGLLVAANVLAGSGRRGPAEALLRRLTYGRASGAQVSVNSASVERPSGRSA</sequence>
<dbReference type="InterPro" id="IPR007349">
    <property type="entry name" value="DUF418"/>
</dbReference>
<reference evidence="3 4" key="1">
    <citation type="submission" date="2018-02" db="EMBL/GenBank/DDBJ databases">
        <title>Genomic Encyclopedia of Archaeal and Bacterial Type Strains, Phase II (KMG-II): from individual species to whole genera.</title>
        <authorList>
            <person name="Goeker M."/>
        </authorList>
    </citation>
    <scope>NUCLEOTIDE SEQUENCE [LARGE SCALE GENOMIC DNA]</scope>
    <source>
        <strain evidence="3 4">DSM 22857</strain>
    </source>
</reference>